<evidence type="ECO:0000256" key="5">
    <source>
        <dbReference type="ARBA" id="ARBA00022729"/>
    </source>
</evidence>
<dbReference type="Gene3D" id="3.20.20.80">
    <property type="entry name" value="Glycosidases"/>
    <property type="match status" value="1"/>
</dbReference>
<keyword evidence="7" id="KW-0119">Carbohydrate metabolism</keyword>
<keyword evidence="8 12" id="KW-0326">Glycosidase</keyword>
<reference evidence="12 13" key="1">
    <citation type="submission" date="2019-02" db="EMBL/GenBank/DDBJ databases">
        <title>Deep-cultivation of Planctomycetes and their phenomic and genomic characterization uncovers novel biology.</title>
        <authorList>
            <person name="Wiegand S."/>
            <person name="Jogler M."/>
            <person name="Boedeker C."/>
            <person name="Pinto D."/>
            <person name="Vollmers J."/>
            <person name="Rivas-Marin E."/>
            <person name="Kohn T."/>
            <person name="Peeters S.H."/>
            <person name="Heuer A."/>
            <person name="Rast P."/>
            <person name="Oberbeckmann S."/>
            <person name="Bunk B."/>
            <person name="Jeske O."/>
            <person name="Meyerdierks A."/>
            <person name="Storesund J.E."/>
            <person name="Kallscheuer N."/>
            <person name="Luecker S."/>
            <person name="Lage O.M."/>
            <person name="Pohl T."/>
            <person name="Merkel B.J."/>
            <person name="Hornburger P."/>
            <person name="Mueller R.-W."/>
            <person name="Bruemmer F."/>
            <person name="Labrenz M."/>
            <person name="Spormann A.M."/>
            <person name="Op Den Camp H."/>
            <person name="Overmann J."/>
            <person name="Amann R."/>
            <person name="Jetten M.S.M."/>
            <person name="Mascher T."/>
            <person name="Medema M.H."/>
            <person name="Devos D.P."/>
            <person name="Kaster A.-K."/>
            <person name="Ovreas L."/>
            <person name="Rohde M."/>
            <person name="Galperin M.Y."/>
            <person name="Jogler C."/>
        </authorList>
    </citation>
    <scope>NUCLEOTIDE SEQUENCE [LARGE SCALE GENOMIC DNA]</scope>
    <source>
        <strain evidence="12 13">Pla22</strain>
    </source>
</reference>
<feature type="chain" id="PRO_5022682134" description="endo-1,4-beta-xylanase" evidence="10">
    <location>
        <begin position="23"/>
        <end position="586"/>
    </location>
</feature>
<proteinExistence type="inferred from homology"/>
<dbReference type="InterPro" id="IPR017853">
    <property type="entry name" value="GH"/>
</dbReference>
<protein>
    <recommendedName>
        <fullName evidence="3">endo-1,4-beta-xylanase</fullName>
        <ecNumber evidence="3">3.2.1.8</ecNumber>
    </recommendedName>
</protein>
<keyword evidence="6 12" id="KW-0378">Hydrolase</keyword>
<dbReference type="InterPro" id="IPR001000">
    <property type="entry name" value="GH10_dom"/>
</dbReference>
<evidence type="ECO:0000313" key="13">
    <source>
        <dbReference type="Proteomes" id="UP000316598"/>
    </source>
</evidence>
<name>A0A5C5WHK9_9BACT</name>
<dbReference type="InterPro" id="IPR044846">
    <property type="entry name" value="GH10"/>
</dbReference>
<dbReference type="EMBL" id="SJPI01000003">
    <property type="protein sequence ID" value="TWT49589.1"/>
    <property type="molecule type" value="Genomic_DNA"/>
</dbReference>
<evidence type="ECO:0000256" key="1">
    <source>
        <dbReference type="ARBA" id="ARBA00000681"/>
    </source>
</evidence>
<dbReference type="GO" id="GO:0045493">
    <property type="term" value="P:xylan catabolic process"/>
    <property type="evidence" value="ECO:0007669"/>
    <property type="project" value="UniProtKB-KW"/>
</dbReference>
<evidence type="ECO:0000256" key="7">
    <source>
        <dbReference type="ARBA" id="ARBA00023277"/>
    </source>
</evidence>
<evidence type="ECO:0000256" key="6">
    <source>
        <dbReference type="ARBA" id="ARBA00022801"/>
    </source>
</evidence>
<evidence type="ECO:0000256" key="4">
    <source>
        <dbReference type="ARBA" id="ARBA00022651"/>
    </source>
</evidence>
<dbReference type="Proteomes" id="UP000316598">
    <property type="component" value="Unassembled WGS sequence"/>
</dbReference>
<accession>A0A5C5WHK9</accession>
<feature type="domain" description="GH10" evidence="11">
    <location>
        <begin position="249"/>
        <end position="529"/>
    </location>
</feature>
<feature type="signal peptide" evidence="10">
    <location>
        <begin position="1"/>
        <end position="22"/>
    </location>
</feature>
<dbReference type="Pfam" id="PF00331">
    <property type="entry name" value="Glyco_hydro_10"/>
    <property type="match status" value="1"/>
</dbReference>
<organism evidence="12 13">
    <name type="scientific">Rubripirellula amarantea</name>
    <dbReference type="NCBI Taxonomy" id="2527999"/>
    <lineage>
        <taxon>Bacteria</taxon>
        <taxon>Pseudomonadati</taxon>
        <taxon>Planctomycetota</taxon>
        <taxon>Planctomycetia</taxon>
        <taxon>Pirellulales</taxon>
        <taxon>Pirellulaceae</taxon>
        <taxon>Rubripirellula</taxon>
    </lineage>
</organism>
<comment type="similarity">
    <text evidence="2">Belongs to the glycosyl hydrolase 10 (cellulase F) family.</text>
</comment>
<keyword evidence="5 10" id="KW-0732">Signal</keyword>
<evidence type="ECO:0000256" key="9">
    <source>
        <dbReference type="ARBA" id="ARBA00023326"/>
    </source>
</evidence>
<gene>
    <name evidence="12" type="primary">xynB</name>
    <name evidence="12" type="ORF">Pla22_47860</name>
</gene>
<evidence type="ECO:0000256" key="10">
    <source>
        <dbReference type="SAM" id="SignalP"/>
    </source>
</evidence>
<dbReference type="RefSeq" id="WP_165440798.1">
    <property type="nucleotide sequence ID" value="NZ_SJPI01000003.1"/>
</dbReference>
<dbReference type="PANTHER" id="PTHR31490:SF88">
    <property type="entry name" value="BETA-XYLANASE"/>
    <property type="match status" value="1"/>
</dbReference>
<dbReference type="PROSITE" id="PS51760">
    <property type="entry name" value="GH10_2"/>
    <property type="match status" value="1"/>
</dbReference>
<evidence type="ECO:0000256" key="2">
    <source>
        <dbReference type="ARBA" id="ARBA00007495"/>
    </source>
</evidence>
<evidence type="ECO:0000256" key="3">
    <source>
        <dbReference type="ARBA" id="ARBA00012590"/>
    </source>
</evidence>
<sequence precursor="true">MNTKLALIVTALLAVLGSRTDAADAATVLQYGASDDLTFYLGGDASKSLIKGVDGRTAIRIDIAKAGEKNWSVLHHSPPNTKPVGKGDFVVFEIETRVTGERTTEGSIGVYAESAVKEKQGSVGEQVHPTTELRTFRRSVVSPNDFEPGEFILSVHLGIKAQVVEFYGAKMEVYPADTDPELLRLDGIDWTGRSLDAAWRDAANQRIEKIRKQDLSVSVVDADGNPVDGAEVTINQQKHAWRFGTFVGSKMLGDTEDAKRYREAVKSRYNFVTLPAYLANWGWLSETNRRHYFQLADWAQNEGIPARGHLLVYPGWTATPPEWFDIPKPELRTKLAEHIPRAIVAYQDRGVTEWDVTNELRFNETFMQELGGLSVAADWFKLARKHLPSGDLYLNETVILTNGGHTENEQATLEKQVNELVAQGAPIDGIGLQGHFGSELTAPPRLLQILDRIANLGRPIMITEFDMDIDDKQARGDYLRDFYTVCFSHPAVKGVVAWGFWEGDMWKPRGHLLTEEWEPTPSSQAFDDLVLGQWLSHESGSSGANGDWTTRVFKGMHEVTIRQGDYQWTRTIEVNDVPVRVQVIVP</sequence>
<dbReference type="PANTHER" id="PTHR31490">
    <property type="entry name" value="GLYCOSYL HYDROLASE"/>
    <property type="match status" value="1"/>
</dbReference>
<dbReference type="EC" id="3.2.1.8" evidence="3"/>
<evidence type="ECO:0000259" key="11">
    <source>
        <dbReference type="PROSITE" id="PS51760"/>
    </source>
</evidence>
<evidence type="ECO:0000256" key="8">
    <source>
        <dbReference type="ARBA" id="ARBA00023295"/>
    </source>
</evidence>
<keyword evidence="4 12" id="KW-0858">Xylan degradation</keyword>
<comment type="caution">
    <text evidence="12">The sequence shown here is derived from an EMBL/GenBank/DDBJ whole genome shotgun (WGS) entry which is preliminary data.</text>
</comment>
<dbReference type="AlphaFoldDB" id="A0A5C5WHK9"/>
<keyword evidence="13" id="KW-1185">Reference proteome</keyword>
<dbReference type="SUPFAM" id="SSF51445">
    <property type="entry name" value="(Trans)glycosidases"/>
    <property type="match status" value="1"/>
</dbReference>
<evidence type="ECO:0000313" key="12">
    <source>
        <dbReference type="EMBL" id="TWT49589.1"/>
    </source>
</evidence>
<dbReference type="SMART" id="SM00633">
    <property type="entry name" value="Glyco_10"/>
    <property type="match status" value="1"/>
</dbReference>
<comment type="catalytic activity">
    <reaction evidence="1">
        <text>Endohydrolysis of (1-&gt;4)-beta-D-xylosidic linkages in xylans.</text>
        <dbReference type="EC" id="3.2.1.8"/>
    </reaction>
</comment>
<dbReference type="GO" id="GO:0031176">
    <property type="term" value="F:endo-1,4-beta-xylanase activity"/>
    <property type="evidence" value="ECO:0007669"/>
    <property type="project" value="UniProtKB-EC"/>
</dbReference>
<keyword evidence="9" id="KW-0624">Polysaccharide degradation</keyword>